<dbReference type="EMBL" id="CADIKB010000025">
    <property type="protein sequence ID" value="CAB3717437.1"/>
    <property type="molecule type" value="Genomic_DNA"/>
</dbReference>
<dbReference type="Proteomes" id="UP000494249">
    <property type="component" value="Unassembled WGS sequence"/>
</dbReference>
<evidence type="ECO:0000313" key="4">
    <source>
        <dbReference type="Proteomes" id="UP000494249"/>
    </source>
</evidence>
<reference evidence="3 4" key="1">
    <citation type="submission" date="2020-04" db="EMBL/GenBank/DDBJ databases">
        <authorList>
            <person name="De Canck E."/>
        </authorList>
    </citation>
    <scope>NUCLEOTIDE SEQUENCE [LARGE SCALE GENOMIC DNA]</scope>
    <source>
        <strain evidence="3 4">LMG 22037</strain>
    </source>
</reference>
<feature type="region of interest" description="Disordered" evidence="1">
    <location>
        <begin position="28"/>
        <end position="91"/>
    </location>
</feature>
<evidence type="ECO:0000256" key="1">
    <source>
        <dbReference type="SAM" id="MobiDB-lite"/>
    </source>
</evidence>
<dbReference type="Gene3D" id="3.10.450.160">
    <property type="entry name" value="inner membrane protein cigr"/>
    <property type="match status" value="1"/>
</dbReference>
<feature type="chain" id="PRO_5026983288" description="Nickel/cobalt homeostasis protein RcnB" evidence="2">
    <location>
        <begin position="29"/>
        <end position="139"/>
    </location>
</feature>
<feature type="signal peptide" evidence="2">
    <location>
        <begin position="1"/>
        <end position="28"/>
    </location>
</feature>
<keyword evidence="2" id="KW-0732">Signal</keyword>
<name>A0A6J5BUP7_9BURK</name>
<dbReference type="Pfam" id="PF11776">
    <property type="entry name" value="RcnB"/>
    <property type="match status" value="1"/>
</dbReference>
<feature type="compositionally biased region" description="Basic and acidic residues" evidence="1">
    <location>
        <begin position="34"/>
        <end position="56"/>
    </location>
</feature>
<proteinExistence type="predicted"/>
<evidence type="ECO:0000313" key="3">
    <source>
        <dbReference type="EMBL" id="CAB3717437.1"/>
    </source>
</evidence>
<evidence type="ECO:0000256" key="2">
    <source>
        <dbReference type="SAM" id="SignalP"/>
    </source>
</evidence>
<protein>
    <recommendedName>
        <fullName evidence="5">Nickel/cobalt homeostasis protein RcnB</fullName>
    </recommendedName>
</protein>
<organism evidence="3 4">
    <name type="scientific">Paraburkholderia phenoliruptrix</name>
    <dbReference type="NCBI Taxonomy" id="252970"/>
    <lineage>
        <taxon>Bacteria</taxon>
        <taxon>Pseudomonadati</taxon>
        <taxon>Pseudomonadota</taxon>
        <taxon>Betaproteobacteria</taxon>
        <taxon>Burkholderiales</taxon>
        <taxon>Burkholderiaceae</taxon>
        <taxon>Paraburkholderia</taxon>
    </lineage>
</organism>
<sequence>MNKSRLLLASVMAAAMLASSLASSFAFAQPPHDNPGHDGDHGHGPGPGHADHDKGPNGHGHKSMPPGHGPDGPGHSANAPGHWRKGERLPPEYRDRQYVIDDWRAYRLAPPPRGYSWVGIGGDYLMVQLSTGVILRVGP</sequence>
<gene>
    <name evidence="3" type="ORF">LMG22037_04468</name>
</gene>
<dbReference type="InterPro" id="IPR024572">
    <property type="entry name" value="RcnB"/>
</dbReference>
<evidence type="ECO:0008006" key="5">
    <source>
        <dbReference type="Google" id="ProtNLM"/>
    </source>
</evidence>
<dbReference type="RefSeq" id="WP_035483768.1">
    <property type="nucleotide sequence ID" value="NZ_CADFGL010000023.1"/>
</dbReference>
<dbReference type="AlphaFoldDB" id="A0A6J5BUP7"/>
<accession>A0A6J5BUP7</accession>